<dbReference type="PANTHER" id="PTHR38926:SF5">
    <property type="entry name" value="F-BOX AND LEUCINE-RICH REPEAT PROTEIN 6"/>
    <property type="match status" value="1"/>
</dbReference>
<dbReference type="AlphaFoldDB" id="A0A6P5SDG5"/>
<dbReference type="KEGG" id="pavi:110755037"/>
<name>A0A6P5SDG5_PRUAV</name>
<dbReference type="GeneID" id="110755037"/>
<dbReference type="RefSeq" id="XP_021811873.1">
    <property type="nucleotide sequence ID" value="XM_021956181.1"/>
</dbReference>
<dbReference type="Gene3D" id="3.80.10.10">
    <property type="entry name" value="Ribonuclease Inhibitor"/>
    <property type="match status" value="1"/>
</dbReference>
<evidence type="ECO:0000313" key="1">
    <source>
        <dbReference type="Proteomes" id="UP000515124"/>
    </source>
</evidence>
<dbReference type="SUPFAM" id="SSF52047">
    <property type="entry name" value="RNI-like"/>
    <property type="match status" value="1"/>
</dbReference>
<dbReference type="Gene3D" id="1.20.1280.50">
    <property type="match status" value="1"/>
</dbReference>
<gene>
    <name evidence="2" type="primary">LOC110755037</name>
</gene>
<dbReference type="InterPro" id="IPR032675">
    <property type="entry name" value="LRR_dom_sf"/>
</dbReference>
<evidence type="ECO:0000313" key="2">
    <source>
        <dbReference type="RefSeq" id="XP_021811873.1"/>
    </source>
</evidence>
<keyword evidence="1" id="KW-1185">Reference proteome</keyword>
<reference evidence="2" key="1">
    <citation type="submission" date="2025-08" db="UniProtKB">
        <authorList>
            <consortium name="RefSeq"/>
        </authorList>
    </citation>
    <scope>IDENTIFICATION</scope>
</reference>
<organism evidence="1 2">
    <name type="scientific">Prunus avium</name>
    <name type="common">Cherry</name>
    <name type="synonym">Cerasus avium</name>
    <dbReference type="NCBI Taxonomy" id="42229"/>
    <lineage>
        <taxon>Eukaryota</taxon>
        <taxon>Viridiplantae</taxon>
        <taxon>Streptophyta</taxon>
        <taxon>Embryophyta</taxon>
        <taxon>Tracheophyta</taxon>
        <taxon>Spermatophyta</taxon>
        <taxon>Magnoliopsida</taxon>
        <taxon>eudicotyledons</taxon>
        <taxon>Gunneridae</taxon>
        <taxon>Pentapetalae</taxon>
        <taxon>rosids</taxon>
        <taxon>fabids</taxon>
        <taxon>Rosales</taxon>
        <taxon>Rosaceae</taxon>
        <taxon>Amygdaloideae</taxon>
        <taxon>Amygdaleae</taxon>
        <taxon>Prunus</taxon>
    </lineage>
</organism>
<dbReference type="PANTHER" id="PTHR38926">
    <property type="entry name" value="F-BOX DOMAIN CONTAINING PROTEIN, EXPRESSED"/>
    <property type="match status" value="1"/>
</dbReference>
<protein>
    <submittedName>
        <fullName evidence="2">F-box/LRR-repeat protein At3g48880-like isoform X1</fullName>
    </submittedName>
</protein>
<proteinExistence type="predicted"/>
<dbReference type="Gramene" id="Pav_sc0000449.1_g110.1.mk:mrna">
    <property type="protein sequence ID" value="Pav_sc0000449.1_g110.1.mk:mrna"/>
    <property type="gene ID" value="Pav_sc0000449.1_g110.1.mk"/>
</dbReference>
<accession>A0A6P5SDG5</accession>
<dbReference type="Proteomes" id="UP000515124">
    <property type="component" value="Unplaced"/>
</dbReference>
<sequence>MDERRWEDLEMDCLVKVFEKVGMESLLLDVPFVCKSWYKVTLNPSCWQSLIFPDNECIEVWPWDVSECPNFQNLMDRFASEYQIDGDRCSVTAFLKFVINRSSGNATVLKLPKCCTVEAFEFAANVCPGLVTLSLPLKLLMNSDNTNLELIGKWKNLEVLSLGSWSNLATILAIIQTHCKNFYGLDLSKGYVDEHHALSIVKLVPNITYLNLKGAKVNHDSLVTLLRGCKDLVMLDARDCFGFDENDDEISKLASHISKFMCEGSENPFRDLPTNLVWDDGYSFQEHVEENWDEMLNDLNDAFND</sequence>